<keyword evidence="7" id="KW-0963">Cytoplasm</keyword>
<dbReference type="Proteomes" id="UP000838412">
    <property type="component" value="Unassembled WGS sequence"/>
</dbReference>
<comment type="caution">
    <text evidence="14">The sequence shown here is derived from an EMBL/GenBank/DDBJ whole genome shotgun (WGS) entry which is preliminary data.</text>
</comment>
<dbReference type="GO" id="GO:0003999">
    <property type="term" value="F:adenine phosphoribosyltransferase activity"/>
    <property type="evidence" value="ECO:0007669"/>
    <property type="project" value="UniProtKB-EC"/>
</dbReference>
<dbReference type="PANTHER" id="PTHR11776:SF7">
    <property type="entry name" value="PHOSPHORIBOSYLTRANSFERASE DOMAIN-CONTAINING PROTEIN"/>
    <property type="match status" value="1"/>
</dbReference>
<evidence type="ECO:0000256" key="4">
    <source>
        <dbReference type="ARBA" id="ARBA00008391"/>
    </source>
</evidence>
<feature type="region of interest" description="Disordered" evidence="11">
    <location>
        <begin position="267"/>
        <end position="291"/>
    </location>
</feature>
<keyword evidence="15" id="KW-1185">Reference proteome</keyword>
<evidence type="ECO:0000256" key="8">
    <source>
        <dbReference type="ARBA" id="ARBA00022676"/>
    </source>
</evidence>
<dbReference type="PANTHER" id="PTHR11776">
    <property type="entry name" value="ADENINE PHOSPHORIBOSYLTRANSFERASE"/>
    <property type="match status" value="1"/>
</dbReference>
<feature type="compositionally biased region" description="Basic and acidic residues" evidence="11">
    <location>
        <begin position="396"/>
        <end position="408"/>
    </location>
</feature>
<comment type="catalytic activity">
    <reaction evidence="1">
        <text>AMP + diphosphate = 5-phospho-alpha-D-ribose 1-diphosphate + adenine</text>
        <dbReference type="Rhea" id="RHEA:16609"/>
        <dbReference type="ChEBI" id="CHEBI:16708"/>
        <dbReference type="ChEBI" id="CHEBI:33019"/>
        <dbReference type="ChEBI" id="CHEBI:58017"/>
        <dbReference type="ChEBI" id="CHEBI:456215"/>
        <dbReference type="EC" id="2.4.2.7"/>
    </reaction>
</comment>
<evidence type="ECO:0000313" key="15">
    <source>
        <dbReference type="Proteomes" id="UP000838412"/>
    </source>
</evidence>
<feature type="compositionally biased region" description="Acidic residues" evidence="11">
    <location>
        <begin position="372"/>
        <end position="381"/>
    </location>
</feature>
<dbReference type="Pfam" id="PF13960">
    <property type="entry name" value="DUF4218"/>
    <property type="match status" value="1"/>
</dbReference>
<proteinExistence type="inferred from homology"/>
<evidence type="ECO:0000256" key="5">
    <source>
        <dbReference type="ARBA" id="ARBA00011738"/>
    </source>
</evidence>
<dbReference type="EC" id="2.4.2.7" evidence="6"/>
<feature type="region of interest" description="Disordered" evidence="11">
    <location>
        <begin position="663"/>
        <end position="692"/>
    </location>
</feature>
<evidence type="ECO:0000313" key="14">
    <source>
        <dbReference type="EMBL" id="CAH1277450.1"/>
    </source>
</evidence>
<feature type="domain" description="Phosphoribosyltransferase" evidence="12">
    <location>
        <begin position="749"/>
        <end position="886"/>
    </location>
</feature>
<evidence type="ECO:0000256" key="10">
    <source>
        <dbReference type="ARBA" id="ARBA00022726"/>
    </source>
</evidence>
<dbReference type="EMBL" id="CAKMNS010000325">
    <property type="protein sequence ID" value="CAH1277450.1"/>
    <property type="molecule type" value="Genomic_DNA"/>
</dbReference>
<evidence type="ECO:0000256" key="3">
    <source>
        <dbReference type="ARBA" id="ARBA00004659"/>
    </source>
</evidence>
<evidence type="ECO:0000256" key="7">
    <source>
        <dbReference type="ARBA" id="ARBA00022490"/>
    </source>
</evidence>
<dbReference type="InterPro" id="IPR004242">
    <property type="entry name" value="Transposase_21"/>
</dbReference>
<comment type="subunit">
    <text evidence="5">Homodimer.</text>
</comment>
<dbReference type="AlphaFoldDB" id="A0A8S4MNT4"/>
<feature type="compositionally biased region" description="Basic and acidic residues" evidence="11">
    <location>
        <begin position="415"/>
        <end position="424"/>
    </location>
</feature>
<evidence type="ECO:0000259" key="13">
    <source>
        <dbReference type="Pfam" id="PF13960"/>
    </source>
</evidence>
<dbReference type="Pfam" id="PF02992">
    <property type="entry name" value="Transposase_21"/>
    <property type="match status" value="1"/>
</dbReference>
<keyword evidence="8" id="KW-0328">Glycosyltransferase</keyword>
<feature type="region of interest" description="Disordered" evidence="11">
    <location>
        <begin position="372"/>
        <end position="425"/>
    </location>
</feature>
<dbReference type="Gene3D" id="3.40.50.2020">
    <property type="match status" value="1"/>
</dbReference>
<organism evidence="14 15">
    <name type="scientific">Branchiostoma lanceolatum</name>
    <name type="common">Common lancelet</name>
    <name type="synonym">Amphioxus lanceolatum</name>
    <dbReference type="NCBI Taxonomy" id="7740"/>
    <lineage>
        <taxon>Eukaryota</taxon>
        <taxon>Metazoa</taxon>
        <taxon>Chordata</taxon>
        <taxon>Cephalochordata</taxon>
        <taxon>Leptocardii</taxon>
        <taxon>Amphioxiformes</taxon>
        <taxon>Branchiostomatidae</taxon>
        <taxon>Branchiostoma</taxon>
    </lineage>
</organism>
<name>A0A8S4MNT4_BRALA</name>
<keyword evidence="9" id="KW-0808">Transferase</keyword>
<dbReference type="GO" id="GO:0005737">
    <property type="term" value="C:cytoplasm"/>
    <property type="evidence" value="ECO:0007669"/>
    <property type="project" value="UniProtKB-SubCell"/>
</dbReference>
<keyword evidence="10" id="KW-0660">Purine salvage</keyword>
<feature type="compositionally biased region" description="Basic and acidic residues" evidence="11">
    <location>
        <begin position="267"/>
        <end position="287"/>
    </location>
</feature>
<feature type="region of interest" description="Disordered" evidence="11">
    <location>
        <begin position="608"/>
        <end position="629"/>
    </location>
</feature>
<dbReference type="CDD" id="cd06223">
    <property type="entry name" value="PRTases_typeI"/>
    <property type="match status" value="1"/>
</dbReference>
<comment type="pathway">
    <text evidence="3">Purine metabolism; AMP biosynthesis via salvage pathway; AMP from adenine: step 1/1.</text>
</comment>
<evidence type="ECO:0000256" key="2">
    <source>
        <dbReference type="ARBA" id="ARBA00004496"/>
    </source>
</evidence>
<dbReference type="InterPro" id="IPR029057">
    <property type="entry name" value="PRTase-like"/>
</dbReference>
<dbReference type="InterPro" id="IPR000836">
    <property type="entry name" value="PRTase_dom"/>
</dbReference>
<sequence>MPSSWDEARKLIDDLLTPKETIHVCVNDCVAFRKDRKDMKRCPVCKEDRYVSGTTRPRKKFHFLPLVPRLRRLYEIKAFSHLLSKHMDSGVANDIVRDIHDSPGWHRQFEQGGLFEGDPRHLLLQFCQDGMNPFDMRKNAYSMSPQLIKIMNLPMTAREKLGFLLLVGLIHGPKEPKNMDPYLEPLVDELLLLLEGVWAFDGLRKEAFKLKAKILLYVLDFVGLCKCAKSKGPGAVSPCSKCWIKGEYSHKLSKMVYTGARRYLEPDDPMRKDTSNFPDKAVEDRGPPRLRTAGEMETLSNLCNPETTAMPKTLLATVQKAAGKNREGRVASSPHDVIEKVHGVMVGDNDTEAVRSEERRLGRFPECWEQNEEDEWEDVEQSNEGTGLSSKKKRMSKEQRKRAADKMKPGPWTLTKDDRKKADSRSAAVKVPVHFGWHPRGIFVRLSNMKSHDWKQLFSHGIMKFCVRGMMKEKQRDTLNLLCDVLSALCAPIVKMSRLPQLEKDIHRCLARLERDFPVTIMTVIVHWMEHIIPYIAEYGPTKAYWMYLYERMNSFISGRVKNRLHPEATVVESCRIYSFVQYMALGGFLPEGAVPTTTAQQMAIVEREEDDEQRPTESKTELSGPEQQIQLTTAQTTQLKDFHIKHTPEYQRLRKQLRAKYLHSPSKSTTSFNKWSSPKLNTEEREAMAGPSAHGMKCLRAVRDHGIEYRCKDAETRAGSVVSSYVAVEGQQMGSQVDVGRAFHQCVADLTKDFQPDEVDLVAGIDAAGFILGGAIACHLKKGFLAIRKYGNLCVEVDDVRFKDYSKKEKRLEIRKDAFKPGTKVLIVDQWIETGGSMAAAVELVERQQGIVAGIACVCIEESEGGKRLMEKYKCVSCVASREIQDQVNAQNLESCKTYKPL</sequence>
<dbReference type="OrthoDB" id="10029758at2759"/>
<dbReference type="Pfam" id="PF00156">
    <property type="entry name" value="Pribosyltran"/>
    <property type="match status" value="1"/>
</dbReference>
<comment type="subcellular location">
    <subcellularLocation>
        <location evidence="2">Cytoplasm</location>
    </subcellularLocation>
</comment>
<dbReference type="InterPro" id="IPR050120">
    <property type="entry name" value="Adenine_PRTase"/>
</dbReference>
<dbReference type="GO" id="GO:0006166">
    <property type="term" value="P:purine ribonucleoside salvage"/>
    <property type="evidence" value="ECO:0007669"/>
    <property type="project" value="UniProtKB-KW"/>
</dbReference>
<feature type="compositionally biased region" description="Polar residues" evidence="11">
    <location>
        <begin position="666"/>
        <end position="681"/>
    </location>
</feature>
<evidence type="ECO:0000256" key="6">
    <source>
        <dbReference type="ARBA" id="ARBA00011893"/>
    </source>
</evidence>
<dbReference type="SUPFAM" id="SSF53271">
    <property type="entry name" value="PRTase-like"/>
    <property type="match status" value="1"/>
</dbReference>
<feature type="domain" description="DUF4218" evidence="13">
    <location>
        <begin position="489"/>
        <end position="575"/>
    </location>
</feature>
<evidence type="ECO:0000259" key="12">
    <source>
        <dbReference type="Pfam" id="PF00156"/>
    </source>
</evidence>
<evidence type="ECO:0000256" key="9">
    <source>
        <dbReference type="ARBA" id="ARBA00022679"/>
    </source>
</evidence>
<comment type="similarity">
    <text evidence="4">Belongs to the purine/pyrimidine phosphoribosyltransferase family.</text>
</comment>
<evidence type="ECO:0000256" key="11">
    <source>
        <dbReference type="SAM" id="MobiDB-lite"/>
    </source>
</evidence>
<protein>
    <recommendedName>
        <fullName evidence="6">adenine phosphoribosyltransferase</fullName>
        <ecNumber evidence="6">2.4.2.7</ecNumber>
    </recommendedName>
</protein>
<accession>A0A8S4MNT4</accession>
<reference evidence="14" key="1">
    <citation type="submission" date="2022-01" db="EMBL/GenBank/DDBJ databases">
        <authorList>
            <person name="Braso-Vives M."/>
        </authorList>
    </citation>
    <scope>NUCLEOTIDE SEQUENCE</scope>
</reference>
<evidence type="ECO:0000256" key="1">
    <source>
        <dbReference type="ARBA" id="ARBA00000868"/>
    </source>
</evidence>
<dbReference type="InterPro" id="IPR025452">
    <property type="entry name" value="DUF4218"/>
</dbReference>
<gene>
    <name evidence="14" type="primary">APRT</name>
    <name evidence="14" type="ORF">BLAG_LOCUS26236</name>
</gene>